<keyword evidence="2" id="KW-0677">Repeat</keyword>
<dbReference type="Gene3D" id="1.10.238.10">
    <property type="entry name" value="EF-hand"/>
    <property type="match status" value="1"/>
</dbReference>
<feature type="domain" description="WW" evidence="5">
    <location>
        <begin position="492"/>
        <end position="520"/>
    </location>
</feature>
<organism evidence="7">
    <name type="scientific">Heterosigma akashiwo</name>
    <name type="common">Chromophytic alga</name>
    <name type="synonym">Heterosigma carterae</name>
    <dbReference type="NCBI Taxonomy" id="2829"/>
    <lineage>
        <taxon>Eukaryota</taxon>
        <taxon>Sar</taxon>
        <taxon>Stramenopiles</taxon>
        <taxon>Ochrophyta</taxon>
        <taxon>Raphidophyceae</taxon>
        <taxon>Chattonellales</taxon>
        <taxon>Chattonellaceae</taxon>
        <taxon>Heterosigma</taxon>
    </lineage>
</organism>
<dbReference type="PANTHER" id="PTHR45942">
    <property type="entry name" value="PROTEIN PHOSPATASE 3 REGULATORY SUBUNIT B ALPHA ISOFORM TYPE 1"/>
    <property type="match status" value="1"/>
</dbReference>
<feature type="coiled-coil region" evidence="4">
    <location>
        <begin position="236"/>
        <end position="280"/>
    </location>
</feature>
<accession>A0A7S3UVV0</accession>
<dbReference type="InterPro" id="IPR018247">
    <property type="entry name" value="EF_Hand_1_Ca_BS"/>
</dbReference>
<evidence type="ECO:0000256" key="2">
    <source>
        <dbReference type="ARBA" id="ARBA00022737"/>
    </source>
</evidence>
<evidence type="ECO:0000256" key="4">
    <source>
        <dbReference type="SAM" id="Coils"/>
    </source>
</evidence>
<evidence type="ECO:0000256" key="3">
    <source>
        <dbReference type="ARBA" id="ARBA00022837"/>
    </source>
</evidence>
<dbReference type="PROSITE" id="PS50020">
    <property type="entry name" value="WW_DOMAIN_2"/>
    <property type="match status" value="1"/>
</dbReference>
<proteinExistence type="predicted"/>
<keyword evidence="3" id="KW-0106">Calcium</keyword>
<protein>
    <recommendedName>
        <fullName evidence="8">Calmodulin</fullName>
    </recommendedName>
</protein>
<dbReference type="InterPro" id="IPR001202">
    <property type="entry name" value="WW_dom"/>
</dbReference>
<sequence length="571" mass="66001">MGGGASRRYMEGKNPERYFEENVVPMMSDIWEVLEIEREQAKKLFQLYIEIDDDNSGEVSLGELHAFLSMNQTKFTQRVFEIIDQDGSGNLDLKEFCIGVWNYCTYDIRLVSKLAFDIFDVDKIGQLELCECDALLRMMWNPKNEMADPVLLGRIEEFADAEAEDTAKDAYKEKVISFEKFVEAIERYESIIQPALDLQHAMRKKFLGVKYWETKTQRRAEMFAEFDAGHDSWEAINEILAKKRKEREKAEEAAAAAAEREEAERDLDFQREMAAHHRDRQAARKRKLQALRGARAEAEGREDRALAKLGEAQARLELDYAPAELGQRRKWRAHLWEAFAKAQGYAEAALAEAEERERATAVGADALAKAQAELESEEGRRRFEFDVKARYGKLLHEKWAHGNPLQQAGAGAFSSSGGEVTVGTRLALRFARARGLDRARELARRAVEDRHRAQEERRVARRFRDRRADKRQMFEDLRTELVEAFGTKDTKWEKLHDEERDASYWYHIEDKKQLWEEPAICENCDSFIDPMDPKCFECDTERSAYNMGLYKGGAEMNKWKGQKVVTPPQSS</sequence>
<evidence type="ECO:0000259" key="6">
    <source>
        <dbReference type="PROSITE" id="PS50222"/>
    </source>
</evidence>
<feature type="domain" description="EF-hand" evidence="6">
    <location>
        <begin position="39"/>
        <end position="74"/>
    </location>
</feature>
<dbReference type="PROSITE" id="PS50222">
    <property type="entry name" value="EF_HAND_2"/>
    <property type="match status" value="1"/>
</dbReference>
<dbReference type="SUPFAM" id="SSF47473">
    <property type="entry name" value="EF-hand"/>
    <property type="match status" value="1"/>
</dbReference>
<evidence type="ECO:0000313" key="7">
    <source>
        <dbReference type="EMBL" id="CAE0626665.1"/>
    </source>
</evidence>
<reference evidence="7" key="1">
    <citation type="submission" date="2021-01" db="EMBL/GenBank/DDBJ databases">
        <authorList>
            <person name="Corre E."/>
            <person name="Pelletier E."/>
            <person name="Niang G."/>
            <person name="Scheremetjew M."/>
            <person name="Finn R."/>
            <person name="Kale V."/>
            <person name="Holt S."/>
            <person name="Cochrane G."/>
            <person name="Meng A."/>
            <person name="Brown T."/>
            <person name="Cohen L."/>
        </authorList>
    </citation>
    <scope>NUCLEOTIDE SEQUENCE</scope>
    <source>
        <strain evidence="7">CCMP3107</strain>
    </source>
</reference>
<dbReference type="PROSITE" id="PS00018">
    <property type="entry name" value="EF_HAND_1"/>
    <property type="match status" value="2"/>
</dbReference>
<dbReference type="AlphaFoldDB" id="A0A7S3UVV0"/>
<dbReference type="EMBL" id="HBIU01011969">
    <property type="protein sequence ID" value="CAE0626665.1"/>
    <property type="molecule type" value="Transcribed_RNA"/>
</dbReference>
<dbReference type="CDD" id="cd00051">
    <property type="entry name" value="EFh"/>
    <property type="match status" value="1"/>
</dbReference>
<dbReference type="InterPro" id="IPR002048">
    <property type="entry name" value="EF_hand_dom"/>
</dbReference>
<keyword evidence="1" id="KW-0479">Metal-binding</keyword>
<dbReference type="InterPro" id="IPR011992">
    <property type="entry name" value="EF-hand-dom_pair"/>
</dbReference>
<evidence type="ECO:0000256" key="1">
    <source>
        <dbReference type="ARBA" id="ARBA00022723"/>
    </source>
</evidence>
<dbReference type="SMART" id="SM00054">
    <property type="entry name" value="EFh"/>
    <property type="match status" value="3"/>
</dbReference>
<evidence type="ECO:0008006" key="8">
    <source>
        <dbReference type="Google" id="ProtNLM"/>
    </source>
</evidence>
<evidence type="ECO:0000259" key="5">
    <source>
        <dbReference type="PROSITE" id="PS50020"/>
    </source>
</evidence>
<gene>
    <name evidence="7" type="ORF">HAKA00212_LOCUS5340</name>
</gene>
<keyword evidence="4" id="KW-0175">Coiled coil</keyword>
<name>A0A7S3UVV0_HETAK</name>
<dbReference type="GO" id="GO:0005509">
    <property type="term" value="F:calcium ion binding"/>
    <property type="evidence" value="ECO:0007669"/>
    <property type="project" value="InterPro"/>
</dbReference>